<evidence type="ECO:0000256" key="1">
    <source>
        <dbReference type="ARBA" id="ARBA00022598"/>
    </source>
</evidence>
<dbReference type="SUPFAM" id="SSF56059">
    <property type="entry name" value="Glutathione synthetase ATP-binding domain-like"/>
    <property type="match status" value="1"/>
</dbReference>
<dbReference type="PANTHER" id="PTHR12241:SF118">
    <property type="entry name" value="TUBULIN POLYGLUTAMYLASE TTLL2-RELATED"/>
    <property type="match status" value="1"/>
</dbReference>
<keyword evidence="5" id="KW-1185">Reference proteome</keyword>
<reference evidence="4 5" key="1">
    <citation type="submission" date="2022-05" db="EMBL/GenBank/DDBJ databases">
        <authorList>
            <consortium name="Genoscope - CEA"/>
            <person name="William W."/>
        </authorList>
    </citation>
    <scope>NUCLEOTIDE SEQUENCE [LARGE SCALE GENOMIC DNA]</scope>
</reference>
<gene>
    <name evidence="4" type="ORF">PLOB_00044733</name>
</gene>
<comment type="caution">
    <text evidence="4">The sequence shown here is derived from an EMBL/GenBank/DDBJ whole genome shotgun (WGS) entry which is preliminary data.</text>
</comment>
<evidence type="ECO:0000313" key="5">
    <source>
        <dbReference type="Proteomes" id="UP001159405"/>
    </source>
</evidence>
<evidence type="ECO:0008006" key="6">
    <source>
        <dbReference type="Google" id="ProtNLM"/>
    </source>
</evidence>
<dbReference type="Proteomes" id="UP001159405">
    <property type="component" value="Unassembled WGS sequence"/>
</dbReference>
<protein>
    <recommendedName>
        <fullName evidence="6">Tubulin polyglutamylase TTLL2</fullName>
    </recommendedName>
</protein>
<dbReference type="PROSITE" id="PS51221">
    <property type="entry name" value="TTL"/>
    <property type="match status" value="1"/>
</dbReference>
<accession>A0ABN8PKR7</accession>
<name>A0ABN8PKR7_9CNID</name>
<dbReference type="EMBL" id="CALNXK010000077">
    <property type="protein sequence ID" value="CAH3145816.1"/>
    <property type="molecule type" value="Genomic_DNA"/>
</dbReference>
<dbReference type="InterPro" id="IPR004344">
    <property type="entry name" value="TTL/TTLL_fam"/>
</dbReference>
<evidence type="ECO:0000256" key="3">
    <source>
        <dbReference type="ARBA" id="ARBA00022840"/>
    </source>
</evidence>
<dbReference type="Pfam" id="PF03133">
    <property type="entry name" value="TTL"/>
    <property type="match status" value="1"/>
</dbReference>
<keyword evidence="2" id="KW-0547">Nucleotide-binding</keyword>
<dbReference type="PANTHER" id="PTHR12241">
    <property type="entry name" value="TUBULIN POLYGLUTAMYLASE"/>
    <property type="match status" value="1"/>
</dbReference>
<keyword evidence="3" id="KW-0067">ATP-binding</keyword>
<keyword evidence="1" id="KW-0436">Ligase</keyword>
<evidence type="ECO:0000256" key="2">
    <source>
        <dbReference type="ARBA" id="ARBA00022741"/>
    </source>
</evidence>
<evidence type="ECO:0000313" key="4">
    <source>
        <dbReference type="EMBL" id="CAH3145816.1"/>
    </source>
</evidence>
<dbReference type="Gene3D" id="3.30.470.20">
    <property type="entry name" value="ATP-grasp fold, B domain"/>
    <property type="match status" value="1"/>
</dbReference>
<proteinExistence type="predicted"/>
<sequence>MDVVVFRLCDKAPDILREVCLERGWEECNEDHLEESGDWNLWWKTQGFTTSEYKNCRPWQRLNHFPKSTKITKKDGLARNLRRMKTSYGGSIFDFFPRTFILPNEYKKFVSEFSKEDGDKRSNYWICKPTEQSCGRGIFIFKDLHDLTYDCAVVVQKYVIKPFLISGYKFDLRLYAIVTSFHPFQLYIYHEGIVRFSTEKFDLSSLDNHFSHLTNTTINKSGPQYSTEKESIGVGCKWTLSQFRLYLHKHNIDDRVLWHRITSIIIITLLSQVRDVPSDSYNCFELFGFDVLIDEKLKPWLLEVNFSPALGNDCTQDELVKRPLLNDILEIVDFSEADIKRGRKEKETTATRRKSRGVVHSVPRSNLKSYNSNMNDIICRKNSKISLALSQAQEETECRDVKESGKNHVTHVENTKMRSKNQKHKCPVSGANTLKTIKSYQECKTPCLTHTLCSNKKLSSSEEFIKAASSDDCDGQTSSGYDKINITLSCASQSDFKSNSGYVLEAENENSQSLCLEEMEEGEKGQGKAHTGRALELARPQSVIKGKALDPSSGFSRPKRSELPPHCYLRRYNSEASLLNGIQHSGNLHHSTSKYFPRVATAVRSAHKTSCSLKPRIGNCILAFPFSEATLKASQGTMDLKIVIEEIRKILRLVRNHVKSSPFPIFPGYLNTSVMSIPSGLSPYFHTILFLLKKTELSAMWKFLFVCN</sequence>
<organism evidence="4 5">
    <name type="scientific">Porites lobata</name>
    <dbReference type="NCBI Taxonomy" id="104759"/>
    <lineage>
        <taxon>Eukaryota</taxon>
        <taxon>Metazoa</taxon>
        <taxon>Cnidaria</taxon>
        <taxon>Anthozoa</taxon>
        <taxon>Hexacorallia</taxon>
        <taxon>Scleractinia</taxon>
        <taxon>Fungiina</taxon>
        <taxon>Poritidae</taxon>
        <taxon>Porites</taxon>
    </lineage>
</organism>